<evidence type="ECO:0000313" key="12">
    <source>
        <dbReference type="Proteomes" id="UP000092444"/>
    </source>
</evidence>
<sequence length="517" mass="59434">MIALLVIIALITLLAWHSLHMRNVARKFSSQGIARPPLTLPILGDSLLSKPNRYAYAHYFQMISEFPTHFKNLFERFGNVFHVCGGLTSLLMVADVDYYKVILRDTVNKPYLSTYVLKPAIGAGLAVVSGEEWRVRRKMLNPAFHIKLIESFTKVFDEHSRTLTQRLQQHADGKSSFDIFPIISDMTLGIIFETTMGFKTDPNDLDFRKYSSSIQDFISNESERMVKPWLLPRFVYYILRYRNFKKSSAAVAYGCDFHTKIIRKKRQELEETKKNATQTEDVDDKVSGTKRQNFLEILLTSSIDGKPISDDVIQDEIATIVMTGSDTSAHTLCYALYLLSRHPDIQQKAFLEIFSLYETDRERSITMQDLSKLKYLECVIKETLRVYPIIPFYGRVFDEDIVVDGKIIPGGTTLLICPIRSNENPEYFPEPKRFNPERFNDENINKIPEYAFAPFSAGPRGCIGSRFAMVEIKCTLVRILLEYEILPFGDPPKPFAYLSYQLQDGLHLGLKPRKYDP</sequence>
<feature type="chain" id="PRO_5008402491" description="Cytochrome P450" evidence="10">
    <location>
        <begin position="22"/>
        <end position="517"/>
    </location>
</feature>
<evidence type="ECO:0000256" key="9">
    <source>
        <dbReference type="RuleBase" id="RU000461"/>
    </source>
</evidence>
<proteinExistence type="inferred from homology"/>
<comment type="cofactor">
    <cofactor evidence="1 8">
        <name>heme</name>
        <dbReference type="ChEBI" id="CHEBI:30413"/>
    </cofactor>
</comment>
<dbReference type="VEuPathDB" id="VectorBase:GMOY002598"/>
<dbReference type="Gene3D" id="1.10.630.10">
    <property type="entry name" value="Cytochrome P450"/>
    <property type="match status" value="1"/>
</dbReference>
<evidence type="ECO:0000256" key="10">
    <source>
        <dbReference type="SAM" id="SignalP"/>
    </source>
</evidence>
<protein>
    <recommendedName>
        <fullName evidence="13">Cytochrome P450</fullName>
    </recommendedName>
</protein>
<dbReference type="EMBL" id="CCAG010010085">
    <property type="status" value="NOT_ANNOTATED_CDS"/>
    <property type="molecule type" value="Genomic_DNA"/>
</dbReference>
<dbReference type="PhylomeDB" id="A0A1A9YUE4"/>
<dbReference type="GO" id="GO:0004497">
    <property type="term" value="F:monooxygenase activity"/>
    <property type="evidence" value="ECO:0007669"/>
    <property type="project" value="UniProtKB-KW"/>
</dbReference>
<keyword evidence="12" id="KW-1185">Reference proteome</keyword>
<dbReference type="PRINTS" id="PR00463">
    <property type="entry name" value="EP450I"/>
</dbReference>
<dbReference type="InterPro" id="IPR002401">
    <property type="entry name" value="Cyt_P450_E_grp-I"/>
</dbReference>
<evidence type="ECO:0000313" key="11">
    <source>
        <dbReference type="EnsemblMetazoa" id="GMOY002598-PA"/>
    </source>
</evidence>
<dbReference type="GO" id="GO:0005506">
    <property type="term" value="F:iron ion binding"/>
    <property type="evidence" value="ECO:0007669"/>
    <property type="project" value="InterPro"/>
</dbReference>
<evidence type="ECO:0000256" key="7">
    <source>
        <dbReference type="ARBA" id="ARBA00023033"/>
    </source>
</evidence>
<keyword evidence="3 8" id="KW-0349">Heme</keyword>
<dbReference type="AlphaFoldDB" id="A0A1A9YUE4"/>
<feature type="signal peptide" evidence="10">
    <location>
        <begin position="1"/>
        <end position="21"/>
    </location>
</feature>
<keyword evidence="10" id="KW-0732">Signal</keyword>
<keyword evidence="6 8" id="KW-0408">Iron</keyword>
<dbReference type="SUPFAM" id="SSF48264">
    <property type="entry name" value="Cytochrome P450"/>
    <property type="match status" value="1"/>
</dbReference>
<keyword evidence="5 9" id="KW-0560">Oxidoreductase</keyword>
<organism evidence="11 12">
    <name type="scientific">Glossina morsitans morsitans</name>
    <name type="common">Savannah tsetse fly</name>
    <dbReference type="NCBI Taxonomy" id="37546"/>
    <lineage>
        <taxon>Eukaryota</taxon>
        <taxon>Metazoa</taxon>
        <taxon>Ecdysozoa</taxon>
        <taxon>Arthropoda</taxon>
        <taxon>Hexapoda</taxon>
        <taxon>Insecta</taxon>
        <taxon>Pterygota</taxon>
        <taxon>Neoptera</taxon>
        <taxon>Endopterygota</taxon>
        <taxon>Diptera</taxon>
        <taxon>Brachycera</taxon>
        <taxon>Muscomorpha</taxon>
        <taxon>Hippoboscoidea</taxon>
        <taxon>Glossinidae</taxon>
        <taxon>Glossina</taxon>
    </lineage>
</organism>
<evidence type="ECO:0000256" key="8">
    <source>
        <dbReference type="PIRSR" id="PIRSR602401-1"/>
    </source>
</evidence>
<dbReference type="PANTHER" id="PTHR24291:SF201">
    <property type="entry name" value="CYTOCHROME P450, FAMILY 4, SUBFAMILY B, POLYPEPTIDE 7"/>
    <property type="match status" value="1"/>
</dbReference>
<keyword evidence="4 8" id="KW-0479">Metal-binding</keyword>
<evidence type="ECO:0000256" key="2">
    <source>
        <dbReference type="ARBA" id="ARBA00010617"/>
    </source>
</evidence>
<evidence type="ECO:0008006" key="13">
    <source>
        <dbReference type="Google" id="ProtNLM"/>
    </source>
</evidence>
<dbReference type="Pfam" id="PF00067">
    <property type="entry name" value="p450"/>
    <property type="match status" value="1"/>
</dbReference>
<dbReference type="GO" id="GO:0016705">
    <property type="term" value="F:oxidoreductase activity, acting on paired donors, with incorporation or reduction of molecular oxygen"/>
    <property type="evidence" value="ECO:0007669"/>
    <property type="project" value="InterPro"/>
</dbReference>
<name>A0A1A9YUE4_GLOMM</name>
<evidence type="ECO:0000256" key="4">
    <source>
        <dbReference type="ARBA" id="ARBA00022723"/>
    </source>
</evidence>
<dbReference type="STRING" id="37546.A0A1A9YUE4"/>
<evidence type="ECO:0000256" key="5">
    <source>
        <dbReference type="ARBA" id="ARBA00023002"/>
    </source>
</evidence>
<dbReference type="InterPro" id="IPR036396">
    <property type="entry name" value="Cyt_P450_sf"/>
</dbReference>
<comment type="similarity">
    <text evidence="2 9">Belongs to the cytochrome P450 family.</text>
</comment>
<dbReference type="InterPro" id="IPR017972">
    <property type="entry name" value="Cyt_P450_CS"/>
</dbReference>
<evidence type="ECO:0000256" key="1">
    <source>
        <dbReference type="ARBA" id="ARBA00001971"/>
    </source>
</evidence>
<accession>A0A1A9YUE4</accession>
<evidence type="ECO:0000256" key="3">
    <source>
        <dbReference type="ARBA" id="ARBA00022617"/>
    </source>
</evidence>
<dbReference type="EnsemblMetazoa" id="GMOY002598-RA">
    <property type="protein sequence ID" value="GMOY002598-PA"/>
    <property type="gene ID" value="GMOY002598"/>
</dbReference>
<dbReference type="InterPro" id="IPR001128">
    <property type="entry name" value="Cyt_P450"/>
</dbReference>
<dbReference type="CDD" id="cd20628">
    <property type="entry name" value="CYP4"/>
    <property type="match status" value="1"/>
</dbReference>
<dbReference type="GO" id="GO:0020037">
    <property type="term" value="F:heme binding"/>
    <property type="evidence" value="ECO:0007669"/>
    <property type="project" value="InterPro"/>
</dbReference>
<dbReference type="InterPro" id="IPR050196">
    <property type="entry name" value="Cytochrome_P450_Monoox"/>
</dbReference>
<evidence type="ECO:0000256" key="6">
    <source>
        <dbReference type="ARBA" id="ARBA00023004"/>
    </source>
</evidence>
<keyword evidence="7 9" id="KW-0503">Monooxygenase</keyword>
<dbReference type="Proteomes" id="UP000092444">
    <property type="component" value="Unassembled WGS sequence"/>
</dbReference>
<dbReference type="PANTHER" id="PTHR24291">
    <property type="entry name" value="CYTOCHROME P450 FAMILY 4"/>
    <property type="match status" value="1"/>
</dbReference>
<feature type="binding site" description="axial binding residue" evidence="8">
    <location>
        <position position="462"/>
    </location>
    <ligand>
        <name>heme</name>
        <dbReference type="ChEBI" id="CHEBI:30413"/>
    </ligand>
    <ligandPart>
        <name>Fe</name>
        <dbReference type="ChEBI" id="CHEBI:18248"/>
    </ligandPart>
</feature>
<reference evidence="11" key="1">
    <citation type="submission" date="2020-05" db="UniProtKB">
        <authorList>
            <consortium name="EnsemblMetazoa"/>
        </authorList>
    </citation>
    <scope>IDENTIFICATION</scope>
    <source>
        <strain evidence="11">Yale</strain>
    </source>
</reference>
<dbReference type="PROSITE" id="PS00086">
    <property type="entry name" value="CYTOCHROME_P450"/>
    <property type="match status" value="1"/>
</dbReference>
<dbReference type="PRINTS" id="PR00385">
    <property type="entry name" value="P450"/>
</dbReference>